<evidence type="ECO:0000256" key="7">
    <source>
        <dbReference type="ARBA" id="ARBA00022759"/>
    </source>
</evidence>
<evidence type="ECO:0000256" key="1">
    <source>
        <dbReference type="ARBA" id="ARBA00004496"/>
    </source>
</evidence>
<evidence type="ECO:0000256" key="3">
    <source>
        <dbReference type="ARBA" id="ARBA00022490"/>
    </source>
</evidence>
<feature type="domain" description="VLRF1" evidence="16">
    <location>
        <begin position="212"/>
        <end position="364"/>
    </location>
</feature>
<comment type="similarity">
    <text evidence="2 14">Belongs to the ANKZF1/VMS1 family.</text>
</comment>
<proteinExistence type="inferred from homology"/>
<evidence type="ECO:0000256" key="8">
    <source>
        <dbReference type="ARBA" id="ARBA00022771"/>
    </source>
</evidence>
<dbReference type="SUPFAM" id="SSF140860">
    <property type="entry name" value="Pseudo ankyrin repeat-like"/>
    <property type="match status" value="1"/>
</dbReference>
<dbReference type="PROSITE" id="PS52044">
    <property type="entry name" value="VLRF1"/>
    <property type="match status" value="1"/>
</dbReference>
<keyword evidence="5" id="KW-0479">Metal-binding</keyword>
<evidence type="ECO:0000313" key="17">
    <source>
        <dbReference type="EMBL" id="CAG8620185.1"/>
    </source>
</evidence>
<comment type="caution">
    <text evidence="17">The sequence shown here is derived from an EMBL/GenBank/DDBJ whole genome shotgun (WGS) entry which is preliminary data.</text>
</comment>
<dbReference type="AlphaFoldDB" id="A0A9N9GLZ5"/>
<evidence type="ECO:0000256" key="14">
    <source>
        <dbReference type="PROSITE-ProRule" id="PRU01389"/>
    </source>
</evidence>
<feature type="region of interest" description="Disordered" evidence="15">
    <location>
        <begin position="527"/>
        <end position="568"/>
    </location>
</feature>
<sequence length="688" mass="78633">MDINTILTRPIRVFSLPPEILLVITSRKKFVKSSAKLLSEPEITNKVKENVFTKQNEDNTRPTCLVCGITSFENVEQQRTHYKLDWHRFNVKRRTVSLELGKKQYKPTTEEEFEELMGDSISSISGSGTDCSETTEDDVATLVNELKETTLDDDELTEKQNKNSEPISWFVCPTLFPTSINLGIYKNILNNFGDKDIDDIYKLQVKSNERQNPRLWTMIMIGGGHFAALILDVTKNSNVIHAKEVKAIVHKTFHRYTTRRKQGGSQASNDNAKGKAKSAGADLRRYNEAVLQKDIRALIDQWKSMIEESELIFVHSPSANKNIIYNYEEAVLKKDDKRIRSFPFSTKRPTFTELRRSYIELTRIKVLEVKESNDDGIQEITKSKLKLTEENLKRSQIITETTELVESIESTDKLEKVSNEIIKMYNLIKKGKLDLFVSHIIKHSINVTDLLPITPISENDISKNPTLLHLASSLGHHDIIEYLLNHDADPTITSIKNLTPYDLAKDKETRNVFRRYMAEHMDKWNWSNAHVPSPLTKEMEEEQQRKQKEKKRKDKERKKKAAANKKEKEIVEINKNVVAEKSESTSSASKKNGSSISGKSLDSSSSLIGLPAEMRTRIERERRARAAEVRLNAMQNRGTPKPLTLPSIGNVVCNVCEKSLVGLVPFEICELKFCSTVCVKNYRDREST</sequence>
<keyword evidence="6" id="KW-0677">Repeat</keyword>
<feature type="compositionally biased region" description="Low complexity" evidence="15">
    <location>
        <begin position="584"/>
        <end position="608"/>
    </location>
</feature>
<evidence type="ECO:0000256" key="10">
    <source>
        <dbReference type="ARBA" id="ARBA00022833"/>
    </source>
</evidence>
<dbReference type="PANTHER" id="PTHR16036:SF2">
    <property type="entry name" value="TRNA ENDONUCLEASE ANKZF1"/>
    <property type="match status" value="1"/>
</dbReference>
<evidence type="ECO:0000256" key="2">
    <source>
        <dbReference type="ARBA" id="ARBA00009262"/>
    </source>
</evidence>
<dbReference type="SUPFAM" id="SSF48403">
    <property type="entry name" value="Ankyrin repeat"/>
    <property type="match status" value="1"/>
</dbReference>
<dbReference type="Pfam" id="PF18826">
    <property type="entry name" value="bVLRF1"/>
    <property type="match status" value="1"/>
</dbReference>
<evidence type="ECO:0000259" key="16">
    <source>
        <dbReference type="PROSITE" id="PS52044"/>
    </source>
</evidence>
<evidence type="ECO:0000256" key="11">
    <source>
        <dbReference type="ARBA" id="ARBA00023043"/>
    </source>
</evidence>
<dbReference type="GO" id="GO:0036503">
    <property type="term" value="P:ERAD pathway"/>
    <property type="evidence" value="ECO:0007669"/>
    <property type="project" value="TreeGrafter"/>
</dbReference>
<evidence type="ECO:0000256" key="5">
    <source>
        <dbReference type="ARBA" id="ARBA00022723"/>
    </source>
</evidence>
<keyword evidence="11 13" id="KW-0040">ANK repeat</keyword>
<evidence type="ECO:0000256" key="13">
    <source>
        <dbReference type="PROSITE-ProRule" id="PRU00023"/>
    </source>
</evidence>
<dbReference type="Pfam" id="PF00023">
    <property type="entry name" value="Ank"/>
    <property type="match status" value="1"/>
</dbReference>
<keyword evidence="9 14" id="KW-0378">Hydrolase</keyword>
<keyword evidence="10" id="KW-0862">Zinc</keyword>
<feature type="active site" evidence="14">
    <location>
        <position position="266"/>
    </location>
</feature>
<feature type="region of interest" description="Disordered" evidence="15">
    <location>
        <begin position="580"/>
        <end position="608"/>
    </location>
</feature>
<evidence type="ECO:0000256" key="9">
    <source>
        <dbReference type="ARBA" id="ARBA00022801"/>
    </source>
</evidence>
<dbReference type="GO" id="GO:0008270">
    <property type="term" value="F:zinc ion binding"/>
    <property type="evidence" value="ECO:0007669"/>
    <property type="project" value="UniProtKB-KW"/>
</dbReference>
<evidence type="ECO:0000256" key="6">
    <source>
        <dbReference type="ARBA" id="ARBA00022737"/>
    </source>
</evidence>
<accession>A0A9N9GLZ5</accession>
<protein>
    <submittedName>
        <fullName evidence="17">11454_t:CDS:1</fullName>
    </submittedName>
</protein>
<gene>
    <name evidence="17" type="ORF">FMOSSE_LOCUS9940</name>
</gene>
<dbReference type="InterPro" id="IPR041540">
    <property type="entry name" value="VATC"/>
</dbReference>
<comment type="domain">
    <text evidence="14">The VLRF1 domain mediates binding to the 60S ribosomal subunit.</text>
</comment>
<dbReference type="PANTHER" id="PTHR16036">
    <property type="entry name" value="ANKYRIN REPEAT AND ZINC FINGER DOMAIN-CONTAINING PROTEIN 1"/>
    <property type="match status" value="1"/>
</dbReference>
<keyword evidence="4 14" id="KW-0540">Nuclease</keyword>
<dbReference type="InterPro" id="IPR036770">
    <property type="entry name" value="Ankyrin_rpt-contain_sf"/>
</dbReference>
<keyword evidence="12" id="KW-0175">Coiled coil</keyword>
<dbReference type="InterPro" id="IPR041175">
    <property type="entry name" value="VLRF1/Vms1"/>
</dbReference>
<feature type="region of interest" description="Disordered" evidence="15">
    <location>
        <begin position="257"/>
        <end position="279"/>
    </location>
</feature>
<keyword evidence="18" id="KW-1185">Reference proteome</keyword>
<organism evidence="17 18">
    <name type="scientific">Funneliformis mosseae</name>
    <name type="common">Endomycorrhizal fungus</name>
    <name type="synonym">Glomus mosseae</name>
    <dbReference type="NCBI Taxonomy" id="27381"/>
    <lineage>
        <taxon>Eukaryota</taxon>
        <taxon>Fungi</taxon>
        <taxon>Fungi incertae sedis</taxon>
        <taxon>Mucoromycota</taxon>
        <taxon>Glomeromycotina</taxon>
        <taxon>Glomeromycetes</taxon>
        <taxon>Glomerales</taxon>
        <taxon>Glomeraceae</taxon>
        <taxon>Funneliformis</taxon>
    </lineage>
</organism>
<reference evidence="17" key="1">
    <citation type="submission" date="2021-06" db="EMBL/GenBank/DDBJ databases">
        <authorList>
            <person name="Kallberg Y."/>
            <person name="Tangrot J."/>
            <person name="Rosling A."/>
        </authorList>
    </citation>
    <scope>NUCLEOTIDE SEQUENCE</scope>
    <source>
        <strain evidence="17">87-6 pot B 2015</strain>
    </source>
</reference>
<keyword evidence="7 14" id="KW-0255">Endonuclease</keyword>
<comment type="subcellular location">
    <subcellularLocation>
        <location evidence="1">Cytoplasm</location>
    </subcellularLocation>
</comment>
<keyword evidence="8" id="KW-0863">Zinc-finger</keyword>
<dbReference type="InterPro" id="IPR002110">
    <property type="entry name" value="Ankyrin_rpt"/>
</dbReference>
<evidence type="ECO:0000256" key="15">
    <source>
        <dbReference type="SAM" id="MobiDB-lite"/>
    </source>
</evidence>
<dbReference type="GO" id="GO:0004519">
    <property type="term" value="F:endonuclease activity"/>
    <property type="evidence" value="ECO:0007669"/>
    <property type="project" value="UniProtKB-KW"/>
</dbReference>
<feature type="repeat" description="ANK" evidence="13">
    <location>
        <begin position="463"/>
        <end position="495"/>
    </location>
</feature>
<evidence type="ECO:0000313" key="18">
    <source>
        <dbReference type="Proteomes" id="UP000789375"/>
    </source>
</evidence>
<dbReference type="GO" id="GO:0016787">
    <property type="term" value="F:hydrolase activity"/>
    <property type="evidence" value="ECO:0007669"/>
    <property type="project" value="UniProtKB-KW"/>
</dbReference>
<name>A0A9N9GLZ5_FUNMO</name>
<feature type="compositionally biased region" description="Basic residues" evidence="15">
    <location>
        <begin position="547"/>
        <end position="563"/>
    </location>
</feature>
<evidence type="ECO:0000256" key="12">
    <source>
        <dbReference type="ARBA" id="ARBA00023054"/>
    </source>
</evidence>
<dbReference type="Pfam" id="PF18716">
    <property type="entry name" value="VATC"/>
    <property type="match status" value="1"/>
</dbReference>
<dbReference type="Gene3D" id="1.25.40.20">
    <property type="entry name" value="Ankyrin repeat-containing domain"/>
    <property type="match status" value="1"/>
</dbReference>
<dbReference type="SMART" id="SM00248">
    <property type="entry name" value="ANK"/>
    <property type="match status" value="1"/>
</dbReference>
<dbReference type="Proteomes" id="UP000789375">
    <property type="component" value="Unassembled WGS sequence"/>
</dbReference>
<dbReference type="PROSITE" id="PS50297">
    <property type="entry name" value="ANK_REP_REGION"/>
    <property type="match status" value="1"/>
</dbReference>
<dbReference type="InterPro" id="IPR047139">
    <property type="entry name" value="ANKZ1/VMS1"/>
</dbReference>
<dbReference type="GO" id="GO:0005737">
    <property type="term" value="C:cytoplasm"/>
    <property type="evidence" value="ECO:0007669"/>
    <property type="project" value="UniProtKB-SubCell"/>
</dbReference>
<dbReference type="EMBL" id="CAJVPP010003082">
    <property type="protein sequence ID" value="CAG8620185.1"/>
    <property type="molecule type" value="Genomic_DNA"/>
</dbReference>
<evidence type="ECO:0000256" key="4">
    <source>
        <dbReference type="ARBA" id="ARBA00022722"/>
    </source>
</evidence>
<keyword evidence="3 14" id="KW-0963">Cytoplasm</keyword>
<dbReference type="PROSITE" id="PS50088">
    <property type="entry name" value="ANK_REPEAT"/>
    <property type="match status" value="1"/>
</dbReference>